<evidence type="ECO:0000313" key="2">
    <source>
        <dbReference type="Proteomes" id="UP000008783"/>
    </source>
</evidence>
<dbReference type="EMBL" id="DS178321">
    <property type="protein sequence ID" value="EFP89283.2"/>
    <property type="molecule type" value="Genomic_DNA"/>
</dbReference>
<keyword evidence="2" id="KW-1185">Reference proteome</keyword>
<sequence length="129" mass="14199">MVAAVSRPAATGSAVSAVAALTVVVPREFRVGVDRFRKGDDCLEKDQAKHKSRTNLHLDRWCGLLSIVGVTFNGVQKEAERRSMMIGWCDAIASMWAFQEVLNNNPGLNRDLQRGVVNSLSINQPLPYC</sequence>
<protein>
    <submittedName>
        <fullName evidence="1">Uncharacterized protein</fullName>
    </submittedName>
</protein>
<dbReference type="KEGG" id="pgr:PGTG_15462"/>
<dbReference type="GeneID" id="10547003"/>
<dbReference type="Proteomes" id="UP000008783">
    <property type="component" value="Unassembled WGS sequence"/>
</dbReference>
<proteinExistence type="predicted"/>
<dbReference type="VEuPathDB" id="FungiDB:PGTG_15462"/>
<organism evidence="1 2">
    <name type="scientific">Puccinia graminis f. sp. tritici (strain CRL 75-36-700-3 / race SCCL)</name>
    <name type="common">Black stem rust fungus</name>
    <dbReference type="NCBI Taxonomy" id="418459"/>
    <lineage>
        <taxon>Eukaryota</taxon>
        <taxon>Fungi</taxon>
        <taxon>Dikarya</taxon>
        <taxon>Basidiomycota</taxon>
        <taxon>Pucciniomycotina</taxon>
        <taxon>Pucciniomycetes</taxon>
        <taxon>Pucciniales</taxon>
        <taxon>Pucciniaceae</taxon>
        <taxon>Puccinia</taxon>
    </lineage>
</organism>
<dbReference type="RefSeq" id="XP_003333702.2">
    <property type="nucleotide sequence ID" value="XM_003333654.2"/>
</dbReference>
<accession>E3KYK6</accession>
<dbReference type="HOGENOM" id="CLU_1949888_0_0_1"/>
<dbReference type="InParanoid" id="E3KYK6"/>
<name>E3KYK6_PUCGT</name>
<reference evidence="2" key="2">
    <citation type="journal article" date="2011" name="Proc. Natl. Acad. Sci. U.S.A.">
        <title>Obligate biotrophy features unraveled by the genomic analysis of rust fungi.</title>
        <authorList>
            <person name="Duplessis S."/>
            <person name="Cuomo C.A."/>
            <person name="Lin Y.-C."/>
            <person name="Aerts A."/>
            <person name="Tisserant E."/>
            <person name="Veneault-Fourrey C."/>
            <person name="Joly D.L."/>
            <person name="Hacquard S."/>
            <person name="Amselem J."/>
            <person name="Cantarel B.L."/>
            <person name="Chiu R."/>
            <person name="Coutinho P.M."/>
            <person name="Feau N."/>
            <person name="Field M."/>
            <person name="Frey P."/>
            <person name="Gelhaye E."/>
            <person name="Goldberg J."/>
            <person name="Grabherr M.G."/>
            <person name="Kodira C.D."/>
            <person name="Kohler A."/>
            <person name="Kuees U."/>
            <person name="Lindquist E.A."/>
            <person name="Lucas S.M."/>
            <person name="Mago R."/>
            <person name="Mauceli E."/>
            <person name="Morin E."/>
            <person name="Murat C."/>
            <person name="Pangilinan J.L."/>
            <person name="Park R."/>
            <person name="Pearson M."/>
            <person name="Quesneville H."/>
            <person name="Rouhier N."/>
            <person name="Sakthikumar S."/>
            <person name="Salamov A.A."/>
            <person name="Schmutz J."/>
            <person name="Selles B."/>
            <person name="Shapiro H."/>
            <person name="Tanguay P."/>
            <person name="Tuskan G.A."/>
            <person name="Henrissat B."/>
            <person name="Van de Peer Y."/>
            <person name="Rouze P."/>
            <person name="Ellis J.G."/>
            <person name="Dodds P.N."/>
            <person name="Schein J.E."/>
            <person name="Zhong S."/>
            <person name="Hamelin R.C."/>
            <person name="Grigoriev I.V."/>
            <person name="Szabo L.J."/>
            <person name="Martin F."/>
        </authorList>
    </citation>
    <scope>NUCLEOTIDE SEQUENCE [LARGE SCALE GENOMIC DNA]</scope>
    <source>
        <strain evidence="2">CRL 75-36-700-3 / race SCCL</strain>
    </source>
</reference>
<dbReference type="AlphaFoldDB" id="E3KYK6"/>
<evidence type="ECO:0000313" key="1">
    <source>
        <dbReference type="EMBL" id="EFP89283.2"/>
    </source>
</evidence>
<gene>
    <name evidence="1" type="ORF">PGTG_15462</name>
</gene>
<reference key="1">
    <citation type="submission" date="2007-01" db="EMBL/GenBank/DDBJ databases">
        <title>The Genome Sequence of Puccinia graminis f. sp. tritici Strain CRL 75-36-700-3.</title>
        <authorList>
            <consortium name="The Broad Institute Genome Sequencing Platform"/>
            <person name="Birren B."/>
            <person name="Lander E."/>
            <person name="Galagan J."/>
            <person name="Nusbaum C."/>
            <person name="Devon K."/>
            <person name="Cuomo C."/>
            <person name="Jaffe D."/>
            <person name="Butler J."/>
            <person name="Alvarez P."/>
            <person name="Gnerre S."/>
            <person name="Grabherr M."/>
            <person name="Mauceli E."/>
            <person name="Brockman W."/>
            <person name="Young S."/>
            <person name="LaButti K."/>
            <person name="Sykes S."/>
            <person name="DeCaprio D."/>
            <person name="Crawford M."/>
            <person name="Koehrsen M."/>
            <person name="Engels R."/>
            <person name="Montgomery P."/>
            <person name="Pearson M."/>
            <person name="Howarth C."/>
            <person name="Larson L."/>
            <person name="White J."/>
            <person name="Zeng Q."/>
            <person name="Kodira C."/>
            <person name="Yandava C."/>
            <person name="Alvarado L."/>
            <person name="O'Leary S."/>
            <person name="Szabo L."/>
            <person name="Dean R."/>
            <person name="Schein J."/>
        </authorList>
    </citation>
    <scope>NUCLEOTIDE SEQUENCE</scope>
    <source>
        <strain>CRL 75-36-700-3</strain>
    </source>
</reference>